<dbReference type="EMBL" id="JBHMBS010000013">
    <property type="protein sequence ID" value="MFB9679019.1"/>
    <property type="molecule type" value="Genomic_DNA"/>
</dbReference>
<sequence>MVVEQGQGAMFVAAQLLSKDGQSGWPLGSLRGQSVNYLAMKLSQVRKLVMD</sequence>
<dbReference type="Proteomes" id="UP001589610">
    <property type="component" value="Unassembled WGS sequence"/>
</dbReference>
<protein>
    <submittedName>
        <fullName evidence="1">Uncharacterized protein</fullName>
    </submittedName>
</protein>
<comment type="caution">
    <text evidence="1">The sequence shown here is derived from an EMBL/GenBank/DDBJ whole genome shotgun (WGS) entry which is preliminary data.</text>
</comment>
<proteinExistence type="predicted"/>
<organism evidence="1 2">
    <name type="scientific">Streptosporangium vulgare</name>
    <dbReference type="NCBI Taxonomy" id="46190"/>
    <lineage>
        <taxon>Bacteria</taxon>
        <taxon>Bacillati</taxon>
        <taxon>Actinomycetota</taxon>
        <taxon>Actinomycetes</taxon>
        <taxon>Streptosporangiales</taxon>
        <taxon>Streptosporangiaceae</taxon>
        <taxon>Streptosporangium</taxon>
    </lineage>
</organism>
<reference evidence="1 2" key="1">
    <citation type="submission" date="2024-09" db="EMBL/GenBank/DDBJ databases">
        <authorList>
            <person name="Sun Q."/>
            <person name="Mori K."/>
        </authorList>
    </citation>
    <scope>NUCLEOTIDE SEQUENCE [LARGE SCALE GENOMIC DNA]</scope>
    <source>
        <strain evidence="1 2">JCM 3028</strain>
    </source>
</reference>
<dbReference type="RefSeq" id="WP_344746831.1">
    <property type="nucleotide sequence ID" value="NZ_BAAAWW010000106.1"/>
</dbReference>
<accession>A0ABV5TIS9</accession>
<keyword evidence="2" id="KW-1185">Reference proteome</keyword>
<name>A0ABV5TIS9_9ACTN</name>
<gene>
    <name evidence="1" type="ORF">ACFFRH_26370</name>
</gene>
<evidence type="ECO:0000313" key="2">
    <source>
        <dbReference type="Proteomes" id="UP001589610"/>
    </source>
</evidence>
<evidence type="ECO:0000313" key="1">
    <source>
        <dbReference type="EMBL" id="MFB9679019.1"/>
    </source>
</evidence>